<dbReference type="InParanoid" id="A0A0D2J1H9"/>
<dbReference type="FunCoup" id="A0A0D2J1H9">
    <property type="interactions" value="396"/>
</dbReference>
<dbReference type="Pfam" id="PF00814">
    <property type="entry name" value="TsaD"/>
    <property type="match status" value="1"/>
</dbReference>
<dbReference type="STRING" id="1429043.X474_21375"/>
<name>A0A0D2J1H9_9BACT</name>
<comment type="caution">
    <text evidence="2">The sequence shown here is derived from an EMBL/GenBank/DDBJ whole genome shotgun (WGS) entry which is preliminary data.</text>
</comment>
<gene>
    <name evidence="2" type="ORF">X474_21375</name>
</gene>
<dbReference type="InterPro" id="IPR000905">
    <property type="entry name" value="Gcp-like_dom"/>
</dbReference>
<organism evidence="2 3">
    <name type="scientific">Dethiosulfatarculus sandiegensis</name>
    <dbReference type="NCBI Taxonomy" id="1429043"/>
    <lineage>
        <taxon>Bacteria</taxon>
        <taxon>Pseudomonadati</taxon>
        <taxon>Thermodesulfobacteriota</taxon>
        <taxon>Desulfarculia</taxon>
        <taxon>Desulfarculales</taxon>
        <taxon>Desulfarculaceae</taxon>
        <taxon>Dethiosulfatarculus</taxon>
    </lineage>
</organism>
<keyword evidence="3" id="KW-1185">Reference proteome</keyword>
<dbReference type="CDD" id="cd24032">
    <property type="entry name" value="ASKHA_NBD_TsaB"/>
    <property type="match status" value="1"/>
</dbReference>
<dbReference type="PATRIC" id="fig|1429043.3.peg.4531"/>
<dbReference type="EMBL" id="AZAC01000035">
    <property type="protein sequence ID" value="KIX12054.1"/>
    <property type="molecule type" value="Genomic_DNA"/>
</dbReference>
<feature type="domain" description="Gcp-like" evidence="1">
    <location>
        <begin position="37"/>
        <end position="152"/>
    </location>
</feature>
<accession>A0A0D2J1H9</accession>
<dbReference type="GO" id="GO:0002949">
    <property type="term" value="P:tRNA threonylcarbamoyladenosine modification"/>
    <property type="evidence" value="ECO:0007669"/>
    <property type="project" value="InterPro"/>
</dbReference>
<dbReference type="GO" id="GO:0005829">
    <property type="term" value="C:cytosol"/>
    <property type="evidence" value="ECO:0007669"/>
    <property type="project" value="TreeGrafter"/>
</dbReference>
<dbReference type="RefSeq" id="WP_052515415.1">
    <property type="nucleotide sequence ID" value="NZ_AZAC01000035.1"/>
</dbReference>
<dbReference type="PANTHER" id="PTHR11735:SF11">
    <property type="entry name" value="TRNA THREONYLCARBAMOYLADENOSINE BIOSYNTHESIS PROTEIN TSAB"/>
    <property type="match status" value="1"/>
</dbReference>
<dbReference type="PANTHER" id="PTHR11735">
    <property type="entry name" value="TRNA N6-ADENOSINE THREONYLCARBAMOYLTRANSFERASE"/>
    <property type="match status" value="1"/>
</dbReference>
<dbReference type="SUPFAM" id="SSF53067">
    <property type="entry name" value="Actin-like ATPase domain"/>
    <property type="match status" value="2"/>
</dbReference>
<dbReference type="Proteomes" id="UP000032233">
    <property type="component" value="Unassembled WGS sequence"/>
</dbReference>
<proteinExistence type="predicted"/>
<dbReference type="InterPro" id="IPR022496">
    <property type="entry name" value="T6A_TsaB"/>
</dbReference>
<protein>
    <recommendedName>
        <fullName evidence="1">Gcp-like domain-containing protein</fullName>
    </recommendedName>
</protein>
<dbReference type="NCBIfam" id="TIGR03725">
    <property type="entry name" value="T6A_YeaZ"/>
    <property type="match status" value="1"/>
</dbReference>
<dbReference type="InterPro" id="IPR043129">
    <property type="entry name" value="ATPase_NBD"/>
</dbReference>
<dbReference type="Gene3D" id="3.30.420.40">
    <property type="match status" value="2"/>
</dbReference>
<sequence length="236" mass="25410">MLVLAIDTAYKAGGAALASDENGRPEILGEVMLNTTTTHSRRLLSIIEFLLEKAERKKEELNGIAVTLGPGYFTGLRIGLATAQGIALGLDLPCCGVSCLRLVASPARPFAKTIWAVTDARRQLVYAAPFSVTEKGLERLEPDAAMSPESLAERIDAPALLIGDGARAYASDFLKPGVELAPDWMDLPRPGLLALLGLKRLARGEQVSAAELSPRYVRPSDAEIRFGLPLDEYRLL</sequence>
<evidence type="ECO:0000259" key="1">
    <source>
        <dbReference type="Pfam" id="PF00814"/>
    </source>
</evidence>
<dbReference type="AlphaFoldDB" id="A0A0D2J1H9"/>
<reference evidence="2 3" key="1">
    <citation type="submission" date="2013-11" db="EMBL/GenBank/DDBJ databases">
        <title>Metagenomic analysis of a methanogenic consortium involved in long chain n-alkane degradation.</title>
        <authorList>
            <person name="Davidova I.A."/>
            <person name="Callaghan A.V."/>
            <person name="Wawrik B."/>
            <person name="Pruitt S."/>
            <person name="Marks C."/>
            <person name="Duncan K.E."/>
            <person name="Suflita J.M."/>
        </authorList>
    </citation>
    <scope>NUCLEOTIDE SEQUENCE [LARGE SCALE GENOMIC DNA]</scope>
    <source>
        <strain evidence="2 3">SPR</strain>
    </source>
</reference>
<evidence type="ECO:0000313" key="2">
    <source>
        <dbReference type="EMBL" id="KIX12054.1"/>
    </source>
</evidence>
<evidence type="ECO:0000313" key="3">
    <source>
        <dbReference type="Proteomes" id="UP000032233"/>
    </source>
</evidence>